<organism evidence="2 3">
    <name type="scientific">Morella rubra</name>
    <name type="common">Chinese bayberry</name>
    <dbReference type="NCBI Taxonomy" id="262757"/>
    <lineage>
        <taxon>Eukaryota</taxon>
        <taxon>Viridiplantae</taxon>
        <taxon>Streptophyta</taxon>
        <taxon>Embryophyta</taxon>
        <taxon>Tracheophyta</taxon>
        <taxon>Spermatophyta</taxon>
        <taxon>Magnoliopsida</taxon>
        <taxon>eudicotyledons</taxon>
        <taxon>Gunneridae</taxon>
        <taxon>Pentapetalae</taxon>
        <taxon>rosids</taxon>
        <taxon>fabids</taxon>
        <taxon>Fagales</taxon>
        <taxon>Myricaceae</taxon>
        <taxon>Morella</taxon>
    </lineage>
</organism>
<proteinExistence type="predicted"/>
<feature type="region of interest" description="Disordered" evidence="1">
    <location>
        <begin position="120"/>
        <end position="142"/>
    </location>
</feature>
<evidence type="ECO:0000313" key="3">
    <source>
        <dbReference type="Proteomes" id="UP000516437"/>
    </source>
</evidence>
<dbReference type="Proteomes" id="UP000516437">
    <property type="component" value="Chromosome 6"/>
</dbReference>
<comment type="caution">
    <text evidence="2">The sequence shown here is derived from an EMBL/GenBank/DDBJ whole genome shotgun (WGS) entry which is preliminary data.</text>
</comment>
<dbReference type="EMBL" id="RXIC02000024">
    <property type="protein sequence ID" value="KAB1210284.1"/>
    <property type="molecule type" value="Genomic_DNA"/>
</dbReference>
<gene>
    <name evidence="2" type="ORF">CJ030_MR6G024209</name>
</gene>
<sequence>MIYIIFIRNTRPKQQHWPMLRWRCVKKLGRSGAINEGRKSTRKLVRRIQSIGGSLKCLTLQTESKKNLIEFYKQSHTRKLDGKLINEVAEATYVDSKVAKQVFHEVLGHKSGHVRGLENSAIPKPSPTSRSSHVTYLTEQVK</sequence>
<name>A0A6A1VC10_9ROSI</name>
<dbReference type="OrthoDB" id="1741773at2759"/>
<evidence type="ECO:0000256" key="1">
    <source>
        <dbReference type="SAM" id="MobiDB-lite"/>
    </source>
</evidence>
<protein>
    <submittedName>
        <fullName evidence="2">Uncharacterized protein</fullName>
    </submittedName>
</protein>
<keyword evidence="3" id="KW-1185">Reference proteome</keyword>
<dbReference type="AlphaFoldDB" id="A0A6A1VC10"/>
<accession>A0A6A1VC10</accession>
<feature type="compositionally biased region" description="Polar residues" evidence="1">
    <location>
        <begin position="127"/>
        <end position="142"/>
    </location>
</feature>
<evidence type="ECO:0000313" key="2">
    <source>
        <dbReference type="EMBL" id="KAB1210284.1"/>
    </source>
</evidence>
<reference evidence="2 3" key="1">
    <citation type="journal article" date="2019" name="Plant Biotechnol. J.">
        <title>The red bayberry genome and genetic basis of sex determination.</title>
        <authorList>
            <person name="Jia H.M."/>
            <person name="Jia H.J."/>
            <person name="Cai Q.L."/>
            <person name="Wang Y."/>
            <person name="Zhao H.B."/>
            <person name="Yang W.F."/>
            <person name="Wang G.Y."/>
            <person name="Li Y.H."/>
            <person name="Zhan D.L."/>
            <person name="Shen Y.T."/>
            <person name="Niu Q.F."/>
            <person name="Chang L."/>
            <person name="Qiu J."/>
            <person name="Zhao L."/>
            <person name="Xie H.B."/>
            <person name="Fu W.Y."/>
            <person name="Jin J."/>
            <person name="Li X.W."/>
            <person name="Jiao Y."/>
            <person name="Zhou C.C."/>
            <person name="Tu T."/>
            <person name="Chai C.Y."/>
            <person name="Gao J.L."/>
            <person name="Fan L.J."/>
            <person name="van de Weg E."/>
            <person name="Wang J.Y."/>
            <person name="Gao Z.S."/>
        </authorList>
    </citation>
    <scope>NUCLEOTIDE SEQUENCE [LARGE SCALE GENOMIC DNA]</scope>
    <source>
        <tissue evidence="2">Leaves</tissue>
    </source>
</reference>